<evidence type="ECO:0000313" key="24">
    <source>
        <dbReference type="EMBL" id="SHF29507.1"/>
    </source>
</evidence>
<evidence type="ECO:0000256" key="7">
    <source>
        <dbReference type="ARBA" id="ARBA00011738"/>
    </source>
</evidence>
<dbReference type="GO" id="GO:0008703">
    <property type="term" value="F:5-amino-6-(5-phosphoribosylamino)uracil reductase activity"/>
    <property type="evidence" value="ECO:0007669"/>
    <property type="project" value="UniProtKB-EC"/>
</dbReference>
<evidence type="ECO:0000256" key="13">
    <source>
        <dbReference type="ARBA" id="ARBA00023002"/>
    </source>
</evidence>
<accession>A0A1M5AH80</accession>
<dbReference type="NCBIfam" id="TIGR00227">
    <property type="entry name" value="ribD_Cterm"/>
    <property type="match status" value="1"/>
</dbReference>
<dbReference type="InterPro" id="IPR002734">
    <property type="entry name" value="RibDG_C"/>
</dbReference>
<dbReference type="NCBIfam" id="TIGR01508">
    <property type="entry name" value="rib_reduct_arch"/>
    <property type="match status" value="1"/>
</dbReference>
<comment type="pathway">
    <text evidence="3 19">Cofactor biosynthesis; riboflavin biosynthesis; 5-amino-6-(D-ribitylamino)uracil from GTP: step 3/4.</text>
</comment>
<comment type="subunit">
    <text evidence="7">Homodimer.</text>
</comment>
<dbReference type="PROSITE" id="PS00903">
    <property type="entry name" value="CYT_DCMP_DEAMINASES_1"/>
    <property type="match status" value="1"/>
</dbReference>
<evidence type="ECO:0000256" key="6">
    <source>
        <dbReference type="ARBA" id="ARBA00009723"/>
    </source>
</evidence>
<evidence type="ECO:0000256" key="9">
    <source>
        <dbReference type="ARBA" id="ARBA00022723"/>
    </source>
</evidence>
<protein>
    <recommendedName>
        <fullName evidence="19">Riboflavin biosynthesis protein RibD</fullName>
    </recommendedName>
    <domain>
        <recommendedName>
            <fullName evidence="19">Diaminohydroxyphosphoribosylaminopyrimidine deaminase</fullName>
            <shortName evidence="19">DRAP deaminase</shortName>
            <ecNumber evidence="19">3.5.4.26</ecNumber>
        </recommendedName>
        <alternativeName>
            <fullName evidence="19">Riboflavin-specific deaminase</fullName>
        </alternativeName>
    </domain>
    <domain>
        <recommendedName>
            <fullName evidence="19">5-amino-6-(5-phosphoribosylamino)uracil reductase</fullName>
            <ecNumber evidence="19">1.1.1.193</ecNumber>
        </recommendedName>
        <alternativeName>
            <fullName evidence="19">HTP reductase</fullName>
        </alternativeName>
    </domain>
</protein>
<dbReference type="GO" id="GO:0008835">
    <property type="term" value="F:diaminohydroxyphosphoribosylaminopyrimidine deaminase activity"/>
    <property type="evidence" value="ECO:0007669"/>
    <property type="project" value="UniProtKB-EC"/>
</dbReference>
<dbReference type="EC" id="3.5.4.26" evidence="19"/>
<dbReference type="FunFam" id="3.40.140.10:FF:000025">
    <property type="entry name" value="Riboflavin biosynthesis protein RibD"/>
    <property type="match status" value="1"/>
</dbReference>
<keyword evidence="9 19" id="KW-0479">Metal-binding</keyword>
<dbReference type="GO" id="GO:0009231">
    <property type="term" value="P:riboflavin biosynthetic process"/>
    <property type="evidence" value="ECO:0007669"/>
    <property type="project" value="UniProtKB-UniPathway"/>
</dbReference>
<dbReference type="Gene3D" id="3.40.430.10">
    <property type="entry name" value="Dihydrofolate Reductase, subunit A"/>
    <property type="match status" value="1"/>
</dbReference>
<comment type="similarity">
    <text evidence="4 19">In the N-terminal section; belongs to the cytidine and deoxycytidylate deaminase family.</text>
</comment>
<evidence type="ECO:0000256" key="14">
    <source>
        <dbReference type="ARBA" id="ARBA00023268"/>
    </source>
</evidence>
<dbReference type="Pfam" id="PF01872">
    <property type="entry name" value="RibD_C"/>
    <property type="match status" value="1"/>
</dbReference>
<evidence type="ECO:0000256" key="16">
    <source>
        <dbReference type="ARBA" id="ARBA00049020"/>
    </source>
</evidence>
<dbReference type="Proteomes" id="UP000184404">
    <property type="component" value="Unassembled WGS sequence"/>
</dbReference>
<dbReference type="STRING" id="1123243.SAMN02745190_02314"/>
<evidence type="ECO:0000256" key="2">
    <source>
        <dbReference type="ARBA" id="ARBA00004882"/>
    </source>
</evidence>
<keyword evidence="10 19" id="KW-0378">Hydrolase</keyword>
<dbReference type="Gene3D" id="3.40.140.10">
    <property type="entry name" value="Cytidine Deaminase, domain 2"/>
    <property type="match status" value="1"/>
</dbReference>
<comment type="similarity">
    <text evidence="6">Belongs to the HTP reductase family.</text>
</comment>
<keyword evidence="14" id="KW-0511">Multifunctional enzyme</keyword>
<dbReference type="InterPro" id="IPR016193">
    <property type="entry name" value="Cytidine_deaminase-like"/>
</dbReference>
<comment type="catalytic activity">
    <reaction evidence="18 19">
        <text>2,5-diamino-6-hydroxy-4-(5-phosphoribosylamino)-pyrimidine + H2O + H(+) = 5-amino-6-(5-phospho-D-ribosylamino)uracil + NH4(+)</text>
        <dbReference type="Rhea" id="RHEA:21868"/>
        <dbReference type="ChEBI" id="CHEBI:15377"/>
        <dbReference type="ChEBI" id="CHEBI:15378"/>
        <dbReference type="ChEBI" id="CHEBI:28938"/>
        <dbReference type="ChEBI" id="CHEBI:58453"/>
        <dbReference type="ChEBI" id="CHEBI:58614"/>
        <dbReference type="EC" id="3.5.4.26"/>
    </reaction>
</comment>
<feature type="domain" description="CMP/dCMP-type deaminase" evidence="23">
    <location>
        <begin position="1"/>
        <end position="123"/>
    </location>
</feature>
<organism evidence="24 25">
    <name type="scientific">Schwartzia succinivorans DSM 10502</name>
    <dbReference type="NCBI Taxonomy" id="1123243"/>
    <lineage>
        <taxon>Bacteria</taxon>
        <taxon>Bacillati</taxon>
        <taxon>Bacillota</taxon>
        <taxon>Negativicutes</taxon>
        <taxon>Selenomonadales</taxon>
        <taxon>Selenomonadaceae</taxon>
        <taxon>Schwartzia</taxon>
    </lineage>
</organism>
<dbReference type="SUPFAM" id="SSF53597">
    <property type="entry name" value="Dihydrofolate reductase-like"/>
    <property type="match status" value="1"/>
</dbReference>
<comment type="similarity">
    <text evidence="5 19">In the C-terminal section; belongs to the HTP reductase family.</text>
</comment>
<sequence>MTDEEYMRVALDAASYAKGRTSPNPLVGAVVVKDNRIVSVGWHRKAGTEHAEIHALKMAGDLAKGSTIYVTLEPCSHYGRTGPCAKALVEAGISRAVVAMPDPNPLVSGRGIQILKDAGIQVDVGILEEEARKLNEVFLKWIVKKIPFVTLKMAMSLDGKIATCTGESQWITSAESRLKGHEWRDSTDAILVGIGTVLADNPQLTARIGNGGHNPVRIVLDSKGRIPLESKILHDNEAPVWVAVTENAPSERIEAIKSTGADIIVCGSGDTVNLKSLLEQIGERGITSLLVEGGGQTIYSFLHDGLADKVEAFIAPMLIGGKDAKTPVEGDGFASLEAAVKLEQMTYQMIGSDILVTGYVRK</sequence>
<keyword evidence="12 19" id="KW-0521">NADP</keyword>
<dbReference type="SUPFAM" id="SSF53927">
    <property type="entry name" value="Cytidine deaminase-like"/>
    <property type="match status" value="1"/>
</dbReference>
<feature type="binding site" evidence="21">
    <location>
        <position position="184"/>
    </location>
    <ligand>
        <name>substrate</name>
    </ligand>
</feature>
<proteinExistence type="inferred from homology"/>
<keyword evidence="13 19" id="KW-0560">Oxidoreductase</keyword>
<dbReference type="InterPro" id="IPR050765">
    <property type="entry name" value="Riboflavin_Biosynth_HTPR"/>
</dbReference>
<dbReference type="PROSITE" id="PS51747">
    <property type="entry name" value="CYT_DCMP_DEAMINASES_2"/>
    <property type="match status" value="1"/>
</dbReference>
<feature type="active site" description="Proton donor" evidence="20">
    <location>
        <position position="52"/>
    </location>
</feature>
<dbReference type="UniPathway" id="UPA00275">
    <property type="reaction ID" value="UER00401"/>
</dbReference>
<feature type="binding site" evidence="21">
    <location>
        <position position="196"/>
    </location>
    <ligand>
        <name>NADP(+)</name>
        <dbReference type="ChEBI" id="CHEBI:58349"/>
    </ligand>
</feature>
<evidence type="ECO:0000256" key="3">
    <source>
        <dbReference type="ARBA" id="ARBA00004910"/>
    </source>
</evidence>
<evidence type="ECO:0000256" key="4">
    <source>
        <dbReference type="ARBA" id="ARBA00005259"/>
    </source>
</evidence>
<dbReference type="RefSeq" id="WP_072936420.1">
    <property type="nucleotide sequence ID" value="NZ_FQUG01000012.1"/>
</dbReference>
<evidence type="ECO:0000256" key="19">
    <source>
        <dbReference type="PIRNR" id="PIRNR006769"/>
    </source>
</evidence>
<evidence type="ECO:0000256" key="22">
    <source>
        <dbReference type="PIRSR" id="PIRSR006769-3"/>
    </source>
</evidence>
<feature type="binding site" evidence="22">
    <location>
        <position position="50"/>
    </location>
    <ligand>
        <name>Zn(2+)</name>
        <dbReference type="ChEBI" id="CHEBI:29105"/>
        <note>catalytic</note>
    </ligand>
</feature>
<comment type="catalytic activity">
    <reaction evidence="17 19">
        <text>5-amino-6-(5-phospho-D-ribitylamino)uracil + NADP(+) = 5-amino-6-(5-phospho-D-ribosylamino)uracil + NADPH + H(+)</text>
        <dbReference type="Rhea" id="RHEA:17845"/>
        <dbReference type="ChEBI" id="CHEBI:15378"/>
        <dbReference type="ChEBI" id="CHEBI:57783"/>
        <dbReference type="ChEBI" id="CHEBI:58349"/>
        <dbReference type="ChEBI" id="CHEBI:58421"/>
        <dbReference type="ChEBI" id="CHEBI:58453"/>
        <dbReference type="EC" id="1.1.1.193"/>
    </reaction>
</comment>
<dbReference type="PANTHER" id="PTHR38011">
    <property type="entry name" value="DIHYDROFOLATE REDUCTASE FAMILY PROTEIN (AFU_ORTHOLOGUE AFUA_8G06820)"/>
    <property type="match status" value="1"/>
</dbReference>
<dbReference type="PIRSF" id="PIRSF006769">
    <property type="entry name" value="RibD"/>
    <property type="match status" value="1"/>
</dbReference>
<feature type="binding site" evidence="21">
    <location>
        <position position="207"/>
    </location>
    <ligand>
        <name>substrate</name>
    </ligand>
</feature>
<feature type="binding site" evidence="21">
    <location>
        <begin position="294"/>
        <end position="300"/>
    </location>
    <ligand>
        <name>NADP(+)</name>
        <dbReference type="ChEBI" id="CHEBI:58349"/>
    </ligand>
</feature>
<evidence type="ECO:0000256" key="10">
    <source>
        <dbReference type="ARBA" id="ARBA00022801"/>
    </source>
</evidence>
<dbReference type="InterPro" id="IPR016192">
    <property type="entry name" value="APOBEC/CMP_deaminase_Zn-bd"/>
</dbReference>
<feature type="binding site" evidence="21">
    <location>
        <position position="168"/>
    </location>
    <ligand>
        <name>substrate</name>
    </ligand>
</feature>
<evidence type="ECO:0000256" key="15">
    <source>
        <dbReference type="ARBA" id="ARBA00047550"/>
    </source>
</evidence>
<evidence type="ECO:0000256" key="18">
    <source>
        <dbReference type="ARBA" id="ARBA00049886"/>
    </source>
</evidence>
<dbReference type="Pfam" id="PF00383">
    <property type="entry name" value="dCMP_cyt_deam_1"/>
    <property type="match status" value="1"/>
</dbReference>
<feature type="binding site" evidence="22">
    <location>
        <position position="75"/>
    </location>
    <ligand>
        <name>Zn(2+)</name>
        <dbReference type="ChEBI" id="CHEBI:29105"/>
        <note>catalytic</note>
    </ligand>
</feature>
<feature type="binding site" evidence="21">
    <location>
        <position position="292"/>
    </location>
    <ligand>
        <name>substrate</name>
    </ligand>
</feature>
<dbReference type="GO" id="GO:0050661">
    <property type="term" value="F:NADP binding"/>
    <property type="evidence" value="ECO:0007669"/>
    <property type="project" value="InterPro"/>
</dbReference>
<feature type="binding site" evidence="22">
    <location>
        <position position="84"/>
    </location>
    <ligand>
        <name>Zn(2+)</name>
        <dbReference type="ChEBI" id="CHEBI:29105"/>
        <note>catalytic</note>
    </ligand>
</feature>
<dbReference type="InterPro" id="IPR004794">
    <property type="entry name" value="Eubact_RibD"/>
</dbReference>
<dbReference type="InterPro" id="IPR002125">
    <property type="entry name" value="CMP_dCMP_dom"/>
</dbReference>
<feature type="binding site" evidence="21">
    <location>
        <position position="154"/>
    </location>
    <ligand>
        <name>NADP(+)</name>
        <dbReference type="ChEBI" id="CHEBI:58349"/>
    </ligand>
</feature>
<comment type="catalytic activity">
    <reaction evidence="16">
        <text>2,5-diamino-6-(1-D-ribitylamino)pyrimidin-4(3H)-one 5'-phosphate + NADP(+) = 2,5-diamino-6-(1-D-ribosylamino)pyrimidin-4(3H)-one 5'-phosphate + NADPH + H(+)</text>
        <dbReference type="Rhea" id="RHEA:27278"/>
        <dbReference type="ChEBI" id="CHEBI:15378"/>
        <dbReference type="ChEBI" id="CHEBI:57783"/>
        <dbReference type="ChEBI" id="CHEBI:58349"/>
        <dbReference type="ChEBI" id="CHEBI:58890"/>
        <dbReference type="ChEBI" id="CHEBI:59545"/>
        <dbReference type="EC" id="1.1.1.302"/>
    </reaction>
</comment>
<dbReference type="PANTHER" id="PTHR38011:SF7">
    <property type="entry name" value="2,5-DIAMINO-6-RIBOSYLAMINO-4(3H)-PYRIMIDINONE 5'-PHOSPHATE REDUCTASE"/>
    <property type="match status" value="1"/>
</dbReference>
<comment type="cofactor">
    <cofactor evidence="19 22">
        <name>Zn(2+)</name>
        <dbReference type="ChEBI" id="CHEBI:29105"/>
    </cofactor>
    <text evidence="19 22">Binds 1 zinc ion.</text>
</comment>
<name>A0A1M5AH80_9FIRM</name>
<comment type="function">
    <text evidence="1 19">Converts 2,5-diamino-6-(ribosylamino)-4(3h)-pyrimidinone 5'-phosphate into 5-amino-6-(ribosylamino)-2,4(1h,3h)-pyrimidinedione 5'-phosphate.</text>
</comment>
<comment type="pathway">
    <text evidence="2 19">Cofactor biosynthesis; riboflavin biosynthesis; 5-amino-6-(D-ribitylamino)uracil from GTP: step 2/4.</text>
</comment>
<dbReference type="GO" id="GO:0008270">
    <property type="term" value="F:zinc ion binding"/>
    <property type="evidence" value="ECO:0007669"/>
    <property type="project" value="InterPro"/>
</dbReference>
<feature type="binding site" evidence="21">
    <location>
        <position position="222"/>
    </location>
    <ligand>
        <name>NADP(+)</name>
        <dbReference type="ChEBI" id="CHEBI:58349"/>
    </ligand>
</feature>
<evidence type="ECO:0000256" key="11">
    <source>
        <dbReference type="ARBA" id="ARBA00022833"/>
    </source>
</evidence>
<dbReference type="NCBIfam" id="TIGR00326">
    <property type="entry name" value="eubact_ribD"/>
    <property type="match status" value="1"/>
</dbReference>
<dbReference type="CDD" id="cd01284">
    <property type="entry name" value="Riboflavin_deaminase-reductase"/>
    <property type="match status" value="1"/>
</dbReference>
<evidence type="ECO:0000256" key="8">
    <source>
        <dbReference type="ARBA" id="ARBA00022619"/>
    </source>
</evidence>
<evidence type="ECO:0000256" key="12">
    <source>
        <dbReference type="ARBA" id="ARBA00022857"/>
    </source>
</evidence>
<evidence type="ECO:0000256" key="1">
    <source>
        <dbReference type="ARBA" id="ARBA00002151"/>
    </source>
</evidence>
<evidence type="ECO:0000256" key="17">
    <source>
        <dbReference type="ARBA" id="ARBA00049861"/>
    </source>
</evidence>
<dbReference type="InterPro" id="IPR006401">
    <property type="entry name" value="Rib_reduct_arc"/>
</dbReference>
<dbReference type="EMBL" id="FQUG01000012">
    <property type="protein sequence ID" value="SHF29507.1"/>
    <property type="molecule type" value="Genomic_DNA"/>
</dbReference>
<evidence type="ECO:0000256" key="21">
    <source>
        <dbReference type="PIRSR" id="PIRSR006769-2"/>
    </source>
</evidence>
<evidence type="ECO:0000313" key="25">
    <source>
        <dbReference type="Proteomes" id="UP000184404"/>
    </source>
</evidence>
<gene>
    <name evidence="24" type="ORF">SAMN02745190_02314</name>
</gene>
<reference evidence="24 25" key="1">
    <citation type="submission" date="2016-11" db="EMBL/GenBank/DDBJ databases">
        <authorList>
            <person name="Jaros S."/>
            <person name="Januszkiewicz K."/>
            <person name="Wedrychowicz H."/>
        </authorList>
    </citation>
    <scope>NUCLEOTIDE SEQUENCE [LARGE SCALE GENOMIC DNA]</scope>
    <source>
        <strain evidence="24 25">DSM 10502</strain>
    </source>
</reference>
<dbReference type="AlphaFoldDB" id="A0A1M5AH80"/>
<evidence type="ECO:0000259" key="23">
    <source>
        <dbReference type="PROSITE" id="PS51747"/>
    </source>
</evidence>
<evidence type="ECO:0000256" key="20">
    <source>
        <dbReference type="PIRSR" id="PIRSR006769-1"/>
    </source>
</evidence>
<evidence type="ECO:0000256" key="5">
    <source>
        <dbReference type="ARBA" id="ARBA00007417"/>
    </source>
</evidence>
<feature type="binding site" evidence="21">
    <location>
        <position position="204"/>
    </location>
    <ligand>
        <name>substrate</name>
    </ligand>
</feature>
<dbReference type="InterPro" id="IPR024072">
    <property type="entry name" value="DHFR-like_dom_sf"/>
</dbReference>
<dbReference type="EC" id="1.1.1.193" evidence="19"/>
<keyword evidence="8 19" id="KW-0686">Riboflavin biosynthesis</keyword>
<keyword evidence="11 19" id="KW-0862">Zinc</keyword>
<dbReference type="InterPro" id="IPR011549">
    <property type="entry name" value="RibD_C"/>
</dbReference>
<keyword evidence="25" id="KW-1185">Reference proteome</keyword>
<dbReference type="OrthoDB" id="9800865at2"/>
<feature type="binding site" evidence="21">
    <location>
        <position position="200"/>
    </location>
    <ligand>
        <name>NADP(+)</name>
        <dbReference type="ChEBI" id="CHEBI:58349"/>
    </ligand>
</feature>
<feature type="binding site" evidence="21">
    <location>
        <position position="170"/>
    </location>
    <ligand>
        <name>NADP(+)</name>
        <dbReference type="ChEBI" id="CHEBI:58349"/>
    </ligand>
</feature>
<comment type="catalytic activity">
    <reaction evidence="15">
        <text>2,5-diamino-6-(1-D-ribitylamino)pyrimidin-4(3H)-one 5'-phosphate + NAD(+) = 2,5-diamino-6-(1-D-ribosylamino)pyrimidin-4(3H)-one 5'-phosphate + NADH + H(+)</text>
        <dbReference type="Rhea" id="RHEA:27274"/>
        <dbReference type="ChEBI" id="CHEBI:15378"/>
        <dbReference type="ChEBI" id="CHEBI:57540"/>
        <dbReference type="ChEBI" id="CHEBI:57945"/>
        <dbReference type="ChEBI" id="CHEBI:58890"/>
        <dbReference type="ChEBI" id="CHEBI:59545"/>
        <dbReference type="EC" id="1.1.1.302"/>
    </reaction>
</comment>